<name>A0AAU7MPD6_9GAMM</name>
<proteinExistence type="predicted"/>
<reference evidence="2" key="1">
    <citation type="submission" date="2024-05" db="EMBL/GenBank/DDBJ databases">
        <title>Draft Genome Sequences of Flagellimonas sp. MMG031 and Marinobacter sp. MMG032 Isolated from the dinoflagellate Symbiodinium pilosum.</title>
        <authorList>
            <person name="Shikuma N.J."/>
            <person name="Farrell M.V."/>
        </authorList>
    </citation>
    <scope>NUCLEOTIDE SEQUENCE</scope>
    <source>
        <strain evidence="2">MMG032</strain>
    </source>
</reference>
<dbReference type="EMBL" id="CP157802">
    <property type="protein sequence ID" value="XBQ20248.1"/>
    <property type="molecule type" value="Genomic_DNA"/>
</dbReference>
<keyword evidence="1" id="KW-1133">Transmembrane helix</keyword>
<gene>
    <name evidence="2" type="ORF">ABNF92_03565</name>
</gene>
<protein>
    <recommendedName>
        <fullName evidence="3">ADP-ribosylglycohydrolase</fullName>
    </recommendedName>
</protein>
<dbReference type="KEGG" id="mamm:ABNF92_03565"/>
<sequence length="44" mass="4791">MISPAEIKDRAVGSIMGAFIGDAIALGPHWYYDLKELPPKAHPI</sequence>
<dbReference type="AlphaFoldDB" id="A0AAU7MPD6"/>
<evidence type="ECO:0008006" key="3">
    <source>
        <dbReference type="Google" id="ProtNLM"/>
    </source>
</evidence>
<feature type="transmembrane region" description="Helical" evidence="1">
    <location>
        <begin position="12"/>
        <end position="32"/>
    </location>
</feature>
<keyword evidence="1" id="KW-0472">Membrane</keyword>
<accession>A0AAU7MPD6</accession>
<evidence type="ECO:0000256" key="1">
    <source>
        <dbReference type="SAM" id="Phobius"/>
    </source>
</evidence>
<dbReference type="SUPFAM" id="SSF101478">
    <property type="entry name" value="ADP-ribosylglycohydrolase"/>
    <property type="match status" value="1"/>
</dbReference>
<organism evidence="2">
    <name type="scientific">Marinobacter sp. MMG032</name>
    <dbReference type="NCBI Taxonomy" id="3158548"/>
    <lineage>
        <taxon>Bacteria</taxon>
        <taxon>Pseudomonadati</taxon>
        <taxon>Pseudomonadota</taxon>
        <taxon>Gammaproteobacteria</taxon>
        <taxon>Pseudomonadales</taxon>
        <taxon>Marinobacteraceae</taxon>
        <taxon>Marinobacter</taxon>
    </lineage>
</organism>
<dbReference type="RefSeq" id="WP_349343458.1">
    <property type="nucleotide sequence ID" value="NZ_CP157802.1"/>
</dbReference>
<keyword evidence="1" id="KW-0812">Transmembrane</keyword>
<dbReference type="InterPro" id="IPR036705">
    <property type="entry name" value="Ribosyl_crysJ1_sf"/>
</dbReference>
<evidence type="ECO:0000313" key="2">
    <source>
        <dbReference type="EMBL" id="XBQ20248.1"/>
    </source>
</evidence>